<accession>F4KTA9</accession>
<dbReference type="eggNOG" id="COG3590">
    <property type="taxonomic scope" value="Bacteria"/>
</dbReference>
<proteinExistence type="predicted"/>
<sequence>MDKKPKKQTPPYRKLRGYAFDPSLSQRIDTAFINDIVYRVPWEDDLALGPCGEYLEVVDYDPSVDQFYEPVNLQDPFVLAQDGLNPSESNPKFHQQMVYAVAMTTIKNFEKSLGRKILWSFRQIQPSLTQRRGDGYLASESATEKYGYVKALRVYPHAFRGANAYYSPLKKALLFGYFSAQPADVTLQMPNALVFTCLSHDIIAHETTHAILDGIHSQFTENSNKDTLAFHEAFADIVALFQHFTFPEVLKHQVAKTKGNLSGENLLGQLAQEFGSSIGRYGALRDALGEVDPLTREWKPRVPDGNEYQKIVEPHERGSILVSAVFEAFINIYNRRTADLLRIATSGTGILPEGQLHPDLVNRLAEQATKSAKHILQMCIRALDYCPPLDINFGDFLRAVITADRDLIPEDNRDYRLAFIAAFRRRGIYPLGIKSLSEESLSHPMVNFYHLGKEQEMFQRLRDFFREFKNEISYLENREEIFGKTKNYIVGNQDIKDGPLFDGIRKTLYEKIENSLEFEKLTGLVFSKNCEAVGVRRSSSYSGDGPSFFVHTMNLSSRVGPDGEKSNQIILTLTQRAGIKVGSNGQIEPFVLNKENPYKNLEGGFIMRGGVTLIFDLDDFRLKYIISKPLLDVKKLEKNEYQIDEKRALQLYNYYREDGNGADVYKAYFERSNLFPSFEPFAFLHNH</sequence>
<reference key="2">
    <citation type="submission" date="2011-04" db="EMBL/GenBank/DDBJ databases">
        <title>Complete sequence of chromosome of Haliscomenobacter hydrossis DSM 1100.</title>
        <authorList>
            <consortium name="US DOE Joint Genome Institute (JGI-PGF)"/>
            <person name="Lucas S."/>
            <person name="Han J."/>
            <person name="Lapidus A."/>
            <person name="Bruce D."/>
            <person name="Goodwin L."/>
            <person name="Pitluck S."/>
            <person name="Peters L."/>
            <person name="Kyrpides N."/>
            <person name="Mavromatis K."/>
            <person name="Ivanova N."/>
            <person name="Ovchinnikova G."/>
            <person name="Pagani I."/>
            <person name="Daligault H."/>
            <person name="Detter J.C."/>
            <person name="Han C."/>
            <person name="Land M."/>
            <person name="Hauser L."/>
            <person name="Markowitz V."/>
            <person name="Cheng J.-F."/>
            <person name="Hugenholtz P."/>
            <person name="Woyke T."/>
            <person name="Wu D."/>
            <person name="Verbarg S."/>
            <person name="Frueling A."/>
            <person name="Brambilla E."/>
            <person name="Klenk H.-P."/>
            <person name="Eisen J.A."/>
        </authorList>
    </citation>
    <scope>NUCLEOTIDE SEQUENCE</scope>
    <source>
        <strain>DSM 1100</strain>
    </source>
</reference>
<evidence type="ECO:0000313" key="2">
    <source>
        <dbReference type="Proteomes" id="UP000008461"/>
    </source>
</evidence>
<dbReference type="SUPFAM" id="SSF55486">
    <property type="entry name" value="Metalloproteases ('zincins'), catalytic domain"/>
    <property type="match status" value="1"/>
</dbReference>
<dbReference type="OrthoDB" id="178184at2"/>
<evidence type="ECO:0008006" key="3">
    <source>
        <dbReference type="Google" id="ProtNLM"/>
    </source>
</evidence>
<protein>
    <recommendedName>
        <fullName evidence="3">Peptidase M4</fullName>
    </recommendedName>
</protein>
<evidence type="ECO:0000313" key="1">
    <source>
        <dbReference type="EMBL" id="AEE51166.1"/>
    </source>
</evidence>
<gene>
    <name evidence="1" type="ordered locus">Halhy_3307</name>
</gene>
<dbReference type="CDD" id="cd09598">
    <property type="entry name" value="M4_like"/>
    <property type="match status" value="1"/>
</dbReference>
<dbReference type="Proteomes" id="UP000008461">
    <property type="component" value="Chromosome"/>
</dbReference>
<dbReference type="HOGENOM" id="CLU_027947_0_0_10"/>
<keyword evidence="2" id="KW-1185">Reference proteome</keyword>
<name>F4KTA9_HALH1</name>
<dbReference type="EMBL" id="CP002691">
    <property type="protein sequence ID" value="AEE51166.1"/>
    <property type="molecule type" value="Genomic_DNA"/>
</dbReference>
<dbReference type="AlphaFoldDB" id="F4KTA9"/>
<dbReference type="RefSeq" id="WP_013765707.1">
    <property type="nucleotide sequence ID" value="NC_015510.1"/>
</dbReference>
<reference evidence="1 2" key="1">
    <citation type="journal article" date="2011" name="Stand. Genomic Sci.">
        <title>Complete genome sequence of Haliscomenobacter hydrossis type strain (O).</title>
        <authorList>
            <consortium name="US DOE Joint Genome Institute (JGI-PGF)"/>
            <person name="Daligault H."/>
            <person name="Lapidus A."/>
            <person name="Zeytun A."/>
            <person name="Nolan M."/>
            <person name="Lucas S."/>
            <person name="Del Rio T.G."/>
            <person name="Tice H."/>
            <person name="Cheng J.F."/>
            <person name="Tapia R."/>
            <person name="Han C."/>
            <person name="Goodwin L."/>
            <person name="Pitluck S."/>
            <person name="Liolios K."/>
            <person name="Pagani I."/>
            <person name="Ivanova N."/>
            <person name="Huntemann M."/>
            <person name="Mavromatis K."/>
            <person name="Mikhailova N."/>
            <person name="Pati A."/>
            <person name="Chen A."/>
            <person name="Palaniappan K."/>
            <person name="Land M."/>
            <person name="Hauser L."/>
            <person name="Brambilla E.M."/>
            <person name="Rohde M."/>
            <person name="Verbarg S."/>
            <person name="Goker M."/>
            <person name="Bristow J."/>
            <person name="Eisen J.A."/>
            <person name="Markowitz V."/>
            <person name="Hugenholtz P."/>
            <person name="Kyrpides N.C."/>
            <person name="Klenk H.P."/>
            <person name="Woyke T."/>
        </authorList>
    </citation>
    <scope>NUCLEOTIDE SEQUENCE [LARGE SCALE GENOMIC DNA]</scope>
    <source>
        <strain evidence="2">ATCC 27775 / DSM 1100 / LMG 10767 / O</strain>
    </source>
</reference>
<dbReference type="KEGG" id="hhy:Halhy_3307"/>
<dbReference type="STRING" id="760192.Halhy_3307"/>
<organism evidence="1 2">
    <name type="scientific">Haliscomenobacter hydrossis (strain ATCC 27775 / DSM 1100 / LMG 10767 / O)</name>
    <dbReference type="NCBI Taxonomy" id="760192"/>
    <lineage>
        <taxon>Bacteria</taxon>
        <taxon>Pseudomonadati</taxon>
        <taxon>Bacteroidota</taxon>
        <taxon>Saprospiria</taxon>
        <taxon>Saprospirales</taxon>
        <taxon>Haliscomenobacteraceae</taxon>
        <taxon>Haliscomenobacter</taxon>
    </lineage>
</organism>